<keyword evidence="10" id="KW-1185">Reference proteome</keyword>
<dbReference type="PROSITE" id="PS51519">
    <property type="entry name" value="RWP_RK"/>
    <property type="match status" value="1"/>
</dbReference>
<evidence type="ECO:0000256" key="2">
    <source>
        <dbReference type="ARBA" id="ARBA00023015"/>
    </source>
</evidence>
<gene>
    <name evidence="9" type="ORF">PVAP13_1KG260900</name>
</gene>
<evidence type="ECO:0000256" key="7">
    <source>
        <dbReference type="SAM" id="MobiDB-lite"/>
    </source>
</evidence>
<feature type="domain" description="RWP-RK" evidence="8">
    <location>
        <begin position="370"/>
        <end position="452"/>
    </location>
</feature>
<dbReference type="InterPro" id="IPR003035">
    <property type="entry name" value="RWP-RK_dom"/>
</dbReference>
<name>A0A8T0XLI7_PANVG</name>
<evidence type="ECO:0000313" key="10">
    <source>
        <dbReference type="Proteomes" id="UP000823388"/>
    </source>
</evidence>
<dbReference type="AlphaFoldDB" id="A0A8T0XLI7"/>
<sequence>MADEVYDIDGDVSRFLQTPPPPESHLLAAAAPDDDEPAASHVGALQDAPGVVPVGVPALQTPPLNPDPAPANDDVDDDSQAPTMDVEPPPLPPPCDLVAPAALATTDPTPSFEALFDDIVLPDLGTMSLYDEFMDDGDDEVDALIRSVEDASNTDMTTALAEHTAVHPAEEDFVPFVRGQLDCSNCRSVREVLHESANHKLHVAIHVVADHGTFQHAVFDRTYIDADGQIILNEMSYLDLRQRTHEWVKEYVANTVEMLKEDTSGQLKDYACSPFHSAVCTNASTAADNDPHRELELDMLKHIFSSPTAPTEAVAPPDEAPQPATRAEENIVNPDGILFGAANWRGAVLSRPAILESFQVAVQDGVSGTSASHLPAKQRKRMSGFPMEDVLNRMHMTKKDAAKELNISATSLKRLCRKNNTNRWPGRKIISINNKIKKLEEAAHKNVGVRGLLAFKEKIDKLKIERAQLYSSFVGGLQETEKHNGGGAGPSGSK</sequence>
<dbReference type="PANTHER" id="PTHR46373:SF3">
    <property type="entry name" value="RWP-RK DOMAIN-CONTAINING PROTEIN"/>
    <property type="match status" value="1"/>
</dbReference>
<dbReference type="GO" id="GO:0003700">
    <property type="term" value="F:DNA-binding transcription factor activity"/>
    <property type="evidence" value="ECO:0007669"/>
    <property type="project" value="InterPro"/>
</dbReference>
<evidence type="ECO:0000256" key="4">
    <source>
        <dbReference type="ARBA" id="ARBA00023125"/>
    </source>
</evidence>
<evidence type="ECO:0000256" key="3">
    <source>
        <dbReference type="ARBA" id="ARBA00023054"/>
    </source>
</evidence>
<comment type="caution">
    <text evidence="9">The sequence shown here is derived from an EMBL/GenBank/DDBJ whole genome shotgun (WGS) entry which is preliminary data.</text>
</comment>
<feature type="region of interest" description="Disordered" evidence="7">
    <location>
        <begin position="1"/>
        <end position="91"/>
    </location>
</feature>
<proteinExistence type="predicted"/>
<dbReference type="PANTHER" id="PTHR46373">
    <property type="entry name" value="PROTEIN RKD4"/>
    <property type="match status" value="1"/>
</dbReference>
<keyword evidence="2" id="KW-0805">Transcription regulation</keyword>
<evidence type="ECO:0000259" key="8">
    <source>
        <dbReference type="PROSITE" id="PS51519"/>
    </source>
</evidence>
<keyword evidence="5" id="KW-0804">Transcription</keyword>
<dbReference type="Proteomes" id="UP000823388">
    <property type="component" value="Chromosome 1K"/>
</dbReference>
<organism evidence="9 10">
    <name type="scientific">Panicum virgatum</name>
    <name type="common">Blackwell switchgrass</name>
    <dbReference type="NCBI Taxonomy" id="38727"/>
    <lineage>
        <taxon>Eukaryota</taxon>
        <taxon>Viridiplantae</taxon>
        <taxon>Streptophyta</taxon>
        <taxon>Embryophyta</taxon>
        <taxon>Tracheophyta</taxon>
        <taxon>Spermatophyta</taxon>
        <taxon>Magnoliopsida</taxon>
        <taxon>Liliopsida</taxon>
        <taxon>Poales</taxon>
        <taxon>Poaceae</taxon>
        <taxon>PACMAD clade</taxon>
        <taxon>Panicoideae</taxon>
        <taxon>Panicodae</taxon>
        <taxon>Paniceae</taxon>
        <taxon>Panicinae</taxon>
        <taxon>Panicum</taxon>
        <taxon>Panicum sect. Hiantes</taxon>
    </lineage>
</organism>
<evidence type="ECO:0000256" key="6">
    <source>
        <dbReference type="ARBA" id="ARBA00023242"/>
    </source>
</evidence>
<keyword evidence="6" id="KW-0539">Nucleus</keyword>
<reference evidence="9 10" key="1">
    <citation type="submission" date="2020-05" db="EMBL/GenBank/DDBJ databases">
        <title>WGS assembly of Panicum virgatum.</title>
        <authorList>
            <person name="Lovell J.T."/>
            <person name="Jenkins J."/>
            <person name="Shu S."/>
            <person name="Juenger T.E."/>
            <person name="Schmutz J."/>
        </authorList>
    </citation>
    <scope>NUCLEOTIDE SEQUENCE [LARGE SCALE GENOMIC DNA]</scope>
    <source>
        <strain evidence="10">cv. AP13</strain>
    </source>
</reference>
<comment type="function">
    <text evidence="1">Putative transcription factor.</text>
</comment>
<feature type="compositionally biased region" description="Acidic residues" evidence="7">
    <location>
        <begin position="1"/>
        <end position="10"/>
    </location>
</feature>
<evidence type="ECO:0000256" key="1">
    <source>
        <dbReference type="ARBA" id="ARBA00004049"/>
    </source>
</evidence>
<keyword evidence="4" id="KW-0238">DNA-binding</keyword>
<dbReference type="GO" id="GO:0003677">
    <property type="term" value="F:DNA binding"/>
    <property type="evidence" value="ECO:0007669"/>
    <property type="project" value="UniProtKB-KW"/>
</dbReference>
<dbReference type="EMBL" id="CM029037">
    <property type="protein sequence ID" value="KAG2658114.1"/>
    <property type="molecule type" value="Genomic_DNA"/>
</dbReference>
<evidence type="ECO:0000256" key="5">
    <source>
        <dbReference type="ARBA" id="ARBA00023163"/>
    </source>
</evidence>
<accession>A0A8T0XLI7</accession>
<keyword evidence="3" id="KW-0175">Coiled coil</keyword>
<dbReference type="Pfam" id="PF02042">
    <property type="entry name" value="RWP-RK"/>
    <property type="match status" value="1"/>
</dbReference>
<protein>
    <recommendedName>
        <fullName evidence="8">RWP-RK domain-containing protein</fullName>
    </recommendedName>
</protein>
<evidence type="ECO:0000313" key="9">
    <source>
        <dbReference type="EMBL" id="KAG2658114.1"/>
    </source>
</evidence>
<dbReference type="InterPro" id="IPR044607">
    <property type="entry name" value="RKD-like"/>
</dbReference>